<comment type="function">
    <text evidence="1 12">Required for the export of heme to the periplasm for the biogenesis of c-type cytochromes.</text>
</comment>
<accession>A0ABP3KFR8</accession>
<feature type="transmembrane region" description="Helical" evidence="13">
    <location>
        <begin position="46"/>
        <end position="67"/>
    </location>
</feature>
<feature type="transmembrane region" description="Helical" evidence="13">
    <location>
        <begin position="128"/>
        <end position="151"/>
    </location>
</feature>
<evidence type="ECO:0000256" key="6">
    <source>
        <dbReference type="ARBA" id="ARBA00022475"/>
    </source>
</evidence>
<evidence type="ECO:0000256" key="2">
    <source>
        <dbReference type="ARBA" id="ARBA00004429"/>
    </source>
</evidence>
<keyword evidence="11 12" id="KW-0472">Membrane</keyword>
<evidence type="ECO:0000256" key="3">
    <source>
        <dbReference type="ARBA" id="ARBA00010544"/>
    </source>
</evidence>
<evidence type="ECO:0000313" key="14">
    <source>
        <dbReference type="EMBL" id="GAA0478726.1"/>
    </source>
</evidence>
<keyword evidence="5 12" id="KW-0813">Transport</keyword>
<dbReference type="PANTHER" id="PTHR30070:SF1">
    <property type="entry name" value="CYTOCHROME C BIOGENESIS B-RELATED"/>
    <property type="match status" value="1"/>
</dbReference>
<keyword evidence="7 12" id="KW-0997">Cell inner membrane</keyword>
<keyword evidence="8 13" id="KW-0812">Transmembrane</keyword>
<keyword evidence="10 13" id="KW-1133">Transmembrane helix</keyword>
<evidence type="ECO:0000256" key="7">
    <source>
        <dbReference type="ARBA" id="ARBA00022519"/>
    </source>
</evidence>
<evidence type="ECO:0000256" key="10">
    <source>
        <dbReference type="ARBA" id="ARBA00022989"/>
    </source>
</evidence>
<feature type="transmembrane region" description="Helical" evidence="13">
    <location>
        <begin position="102"/>
        <end position="122"/>
    </location>
</feature>
<dbReference type="InterPro" id="IPR026031">
    <property type="entry name" value="Cyt_c_CcmB_bac"/>
</dbReference>
<feature type="transmembrane region" description="Helical" evidence="13">
    <location>
        <begin position="188"/>
        <end position="211"/>
    </location>
</feature>
<evidence type="ECO:0000256" key="13">
    <source>
        <dbReference type="SAM" id="Phobius"/>
    </source>
</evidence>
<name>A0ABP3KFR8_9SPHN</name>
<feature type="transmembrane region" description="Helical" evidence="13">
    <location>
        <begin position="21"/>
        <end position="40"/>
    </location>
</feature>
<comment type="caution">
    <text evidence="14">The sequence shown here is derived from an EMBL/GenBank/DDBJ whole genome shotgun (WGS) entry which is preliminary data.</text>
</comment>
<evidence type="ECO:0000256" key="1">
    <source>
        <dbReference type="ARBA" id="ARBA00002442"/>
    </source>
</evidence>
<proteinExistence type="inferred from homology"/>
<gene>
    <name evidence="14" type="primary">ccmB</name>
    <name evidence="14" type="ORF">GCM10009096_20860</name>
</gene>
<comment type="subcellular location">
    <subcellularLocation>
        <location evidence="2">Cell inner membrane</location>
        <topology evidence="2">Multi-pass membrane protein</topology>
    </subcellularLocation>
</comment>
<evidence type="ECO:0000256" key="8">
    <source>
        <dbReference type="ARBA" id="ARBA00022692"/>
    </source>
</evidence>
<evidence type="ECO:0000256" key="11">
    <source>
        <dbReference type="ARBA" id="ARBA00023136"/>
    </source>
</evidence>
<evidence type="ECO:0000256" key="12">
    <source>
        <dbReference type="PIRNR" id="PIRNR002764"/>
    </source>
</evidence>
<sequence length="216" mass="22264">MIGALKTMIWRDVRQSYASGGTWLPVVFYLSAATLFPFAVGPDRDLLLQTGGGILWIAALLATLLPLDRLVQPDLDNGLYDQLLVRGITDELIAFARLISHWLAFGPPLLFAAFLASGLMGLEGPPLVTLLASLAIATPALAGLAVMIAALTAGLKGASALGGLLLVPLAIPLLIFGAGSLADPSGSALLFLSAVSLLLVAITPFAAGAALRAVRE</sequence>
<dbReference type="Pfam" id="PF03379">
    <property type="entry name" value="CcmB"/>
    <property type="match status" value="1"/>
</dbReference>
<evidence type="ECO:0000313" key="15">
    <source>
        <dbReference type="Proteomes" id="UP001500713"/>
    </source>
</evidence>
<organism evidence="14 15">
    <name type="scientific">Parasphingorhabdus litoris</name>
    <dbReference type="NCBI Taxonomy" id="394733"/>
    <lineage>
        <taxon>Bacteria</taxon>
        <taxon>Pseudomonadati</taxon>
        <taxon>Pseudomonadota</taxon>
        <taxon>Alphaproteobacteria</taxon>
        <taxon>Sphingomonadales</taxon>
        <taxon>Sphingomonadaceae</taxon>
        <taxon>Parasphingorhabdus</taxon>
    </lineage>
</organism>
<keyword evidence="15" id="KW-1185">Reference proteome</keyword>
<evidence type="ECO:0000256" key="5">
    <source>
        <dbReference type="ARBA" id="ARBA00022448"/>
    </source>
</evidence>
<comment type="similarity">
    <text evidence="3 12">Belongs to the CcmB/CycW/HelB family.</text>
</comment>
<evidence type="ECO:0000256" key="4">
    <source>
        <dbReference type="ARBA" id="ARBA00016452"/>
    </source>
</evidence>
<reference evidence="15" key="1">
    <citation type="journal article" date="2019" name="Int. J. Syst. Evol. Microbiol.">
        <title>The Global Catalogue of Microorganisms (GCM) 10K type strain sequencing project: providing services to taxonomists for standard genome sequencing and annotation.</title>
        <authorList>
            <consortium name="The Broad Institute Genomics Platform"/>
            <consortium name="The Broad Institute Genome Sequencing Center for Infectious Disease"/>
            <person name="Wu L."/>
            <person name="Ma J."/>
        </authorList>
    </citation>
    <scope>NUCLEOTIDE SEQUENCE [LARGE SCALE GENOMIC DNA]</scope>
    <source>
        <strain evidence="15">JCM 14162</strain>
    </source>
</reference>
<dbReference type="InterPro" id="IPR003544">
    <property type="entry name" value="Cyt_c_biogenesis_CcmB"/>
</dbReference>
<protein>
    <recommendedName>
        <fullName evidence="4 12">Heme exporter protein B</fullName>
    </recommendedName>
</protein>
<dbReference type="PIRSF" id="PIRSF002764">
    <property type="entry name" value="CcmB"/>
    <property type="match status" value="1"/>
</dbReference>
<feature type="transmembrane region" description="Helical" evidence="13">
    <location>
        <begin position="163"/>
        <end position="182"/>
    </location>
</feature>
<dbReference type="PRINTS" id="PR01414">
    <property type="entry name" value="CCMBBIOGNSIS"/>
</dbReference>
<dbReference type="Proteomes" id="UP001500713">
    <property type="component" value="Unassembled WGS sequence"/>
</dbReference>
<keyword evidence="9 12" id="KW-0201">Cytochrome c-type biogenesis</keyword>
<keyword evidence="6 12" id="KW-1003">Cell membrane</keyword>
<dbReference type="PANTHER" id="PTHR30070">
    <property type="entry name" value="HEME EXPORTER PROTEIN B"/>
    <property type="match status" value="1"/>
</dbReference>
<evidence type="ECO:0000256" key="9">
    <source>
        <dbReference type="ARBA" id="ARBA00022748"/>
    </source>
</evidence>
<dbReference type="EMBL" id="BAAAEM010000002">
    <property type="protein sequence ID" value="GAA0478726.1"/>
    <property type="molecule type" value="Genomic_DNA"/>
</dbReference>